<dbReference type="EC" id="3.4.16.4" evidence="4"/>
<dbReference type="PANTHER" id="PTHR34385">
    <property type="entry name" value="D-ALANYL-D-ALANINE CARBOXYPEPTIDASE"/>
    <property type="match status" value="1"/>
</dbReference>
<evidence type="ECO:0000313" key="4">
    <source>
        <dbReference type="EMBL" id="MBM7643436.1"/>
    </source>
</evidence>
<evidence type="ECO:0000259" key="3">
    <source>
        <dbReference type="Pfam" id="PF02557"/>
    </source>
</evidence>
<reference evidence="4 5" key="1">
    <citation type="submission" date="2021-01" db="EMBL/GenBank/DDBJ databases">
        <title>Genomic Encyclopedia of Type Strains, Phase IV (KMG-IV): sequencing the most valuable type-strain genomes for metagenomic binning, comparative biology and taxonomic classification.</title>
        <authorList>
            <person name="Goeker M."/>
        </authorList>
    </citation>
    <scope>NUCLEOTIDE SEQUENCE [LARGE SCALE GENOMIC DNA]</scope>
    <source>
        <strain evidence="4 5">DSM 27382</strain>
    </source>
</reference>
<keyword evidence="5" id="KW-1185">Reference proteome</keyword>
<feature type="chain" id="PRO_5045913117" evidence="2">
    <location>
        <begin position="22"/>
        <end position="256"/>
    </location>
</feature>
<organism evidence="4 5">
    <name type="scientific">Streptococcus loxodontisalivarius</name>
    <dbReference type="NCBI Taxonomy" id="1349415"/>
    <lineage>
        <taxon>Bacteria</taxon>
        <taxon>Bacillati</taxon>
        <taxon>Bacillota</taxon>
        <taxon>Bacilli</taxon>
        <taxon>Lactobacillales</taxon>
        <taxon>Streptococcaceae</taxon>
        <taxon>Streptococcus</taxon>
    </lineage>
</organism>
<proteinExistence type="predicted"/>
<keyword evidence="2" id="KW-0732">Signal</keyword>
<dbReference type="Gene3D" id="3.30.1380.10">
    <property type="match status" value="1"/>
</dbReference>
<dbReference type="EMBL" id="JAFBEH010000043">
    <property type="protein sequence ID" value="MBM7643436.1"/>
    <property type="molecule type" value="Genomic_DNA"/>
</dbReference>
<keyword evidence="4" id="KW-0121">Carboxypeptidase</keyword>
<evidence type="ECO:0000256" key="1">
    <source>
        <dbReference type="SAM" id="MobiDB-lite"/>
    </source>
</evidence>
<dbReference type="PANTHER" id="PTHR34385:SF1">
    <property type="entry name" value="PEPTIDOGLYCAN L-ALANYL-D-GLUTAMATE ENDOPEPTIDASE CWLK"/>
    <property type="match status" value="1"/>
</dbReference>
<dbReference type="InterPro" id="IPR003709">
    <property type="entry name" value="VanY-like_core_dom"/>
</dbReference>
<comment type="caution">
    <text evidence="4">The sequence shown here is derived from an EMBL/GenBank/DDBJ whole genome shotgun (WGS) entry which is preliminary data.</text>
</comment>
<keyword evidence="4" id="KW-0378">Hydrolase</keyword>
<feature type="compositionally biased region" description="Low complexity" evidence="1">
    <location>
        <begin position="28"/>
        <end position="66"/>
    </location>
</feature>
<dbReference type="NCBIfam" id="NF041194">
    <property type="entry name" value="LD_carboxy_LdcB"/>
    <property type="match status" value="1"/>
</dbReference>
<dbReference type="Proteomes" id="UP000697472">
    <property type="component" value="Unassembled WGS sequence"/>
</dbReference>
<dbReference type="PROSITE" id="PS51257">
    <property type="entry name" value="PROKAR_LIPOPROTEIN"/>
    <property type="match status" value="1"/>
</dbReference>
<evidence type="ECO:0000256" key="2">
    <source>
        <dbReference type="SAM" id="SignalP"/>
    </source>
</evidence>
<accession>A0ABS2PU31</accession>
<gene>
    <name evidence="4" type="ORF">JOC28_001744</name>
</gene>
<dbReference type="RefSeq" id="WP_205010290.1">
    <property type="nucleotide sequence ID" value="NZ_JAFBEH010000043.1"/>
</dbReference>
<name>A0ABS2PU31_9STRE</name>
<sequence length="256" mass="28086">MKKLFRTIFCLILLVVLAACSQTKKQSEVASSSSSQEKTSQSSSKVSTTEATSQESSSSESQASSSNTDIEVSDAHYNGSCYYVDGKYGPVIIVNKKHPISSSYAPGDDSQALVAFQELVSAMRAKGFGISDSYSGFRSYETQTNLYNNYVASDGQTNADRYSARPGYSEHQTGLAFDLIDSSGNLLEESDAVAWLADNAHKYGFVVRYLKNKESVTGYMAETWHVRYIGEEATDIYNSGLTLEEYYHVDGGDYQS</sequence>
<dbReference type="Pfam" id="PF02557">
    <property type="entry name" value="VanY"/>
    <property type="match status" value="1"/>
</dbReference>
<feature type="domain" description="D-alanyl-D-alanine carboxypeptidase-like core" evidence="3">
    <location>
        <begin position="110"/>
        <end position="230"/>
    </location>
</feature>
<dbReference type="InterPro" id="IPR009045">
    <property type="entry name" value="Zn_M74/Hedgehog-like"/>
</dbReference>
<dbReference type="GO" id="GO:0009002">
    <property type="term" value="F:serine-type D-Ala-D-Ala carboxypeptidase activity"/>
    <property type="evidence" value="ECO:0007669"/>
    <property type="project" value="UniProtKB-EC"/>
</dbReference>
<dbReference type="InterPro" id="IPR052179">
    <property type="entry name" value="DD-CPase-like"/>
</dbReference>
<dbReference type="CDD" id="cd14852">
    <property type="entry name" value="LD-carboxypeptidase"/>
    <property type="match status" value="1"/>
</dbReference>
<feature type="region of interest" description="Disordered" evidence="1">
    <location>
        <begin position="28"/>
        <end position="69"/>
    </location>
</feature>
<dbReference type="InterPro" id="IPR058193">
    <property type="entry name" value="VanY/YodJ_core_dom"/>
</dbReference>
<feature type="signal peptide" evidence="2">
    <location>
        <begin position="1"/>
        <end position="21"/>
    </location>
</feature>
<keyword evidence="4" id="KW-0645">Protease</keyword>
<dbReference type="SUPFAM" id="SSF55166">
    <property type="entry name" value="Hedgehog/DD-peptidase"/>
    <property type="match status" value="1"/>
</dbReference>
<protein>
    <submittedName>
        <fullName evidence="4">D-alanyl-D-alanine carboxypeptidase</fullName>
        <ecNumber evidence="4">3.4.16.4</ecNumber>
    </submittedName>
</protein>
<evidence type="ECO:0000313" key="5">
    <source>
        <dbReference type="Proteomes" id="UP000697472"/>
    </source>
</evidence>